<dbReference type="PROSITE" id="PS51421">
    <property type="entry name" value="RAS"/>
    <property type="match status" value="1"/>
</dbReference>
<gene>
    <name evidence="2" type="ORF">BSTOLATCC_MIC40872</name>
</gene>
<dbReference type="PANTHER" id="PTHR47978">
    <property type="match status" value="1"/>
</dbReference>
<dbReference type="SUPFAM" id="SSF52540">
    <property type="entry name" value="P-loop containing nucleoside triphosphate hydrolases"/>
    <property type="match status" value="1"/>
</dbReference>
<dbReference type="Pfam" id="PF00071">
    <property type="entry name" value="Ras"/>
    <property type="match status" value="1"/>
</dbReference>
<dbReference type="InterPro" id="IPR027417">
    <property type="entry name" value="P-loop_NTPase"/>
</dbReference>
<dbReference type="InterPro" id="IPR005225">
    <property type="entry name" value="Small_GTP-bd"/>
</dbReference>
<keyword evidence="3" id="KW-1185">Reference proteome</keyword>
<dbReference type="GO" id="GO:0003924">
    <property type="term" value="F:GTPase activity"/>
    <property type="evidence" value="ECO:0007669"/>
    <property type="project" value="InterPro"/>
</dbReference>
<evidence type="ECO:0000256" key="1">
    <source>
        <dbReference type="ARBA" id="ARBA00022741"/>
    </source>
</evidence>
<evidence type="ECO:0000313" key="2">
    <source>
        <dbReference type="EMBL" id="CAG9326445.1"/>
    </source>
</evidence>
<evidence type="ECO:0000313" key="3">
    <source>
        <dbReference type="Proteomes" id="UP001162131"/>
    </source>
</evidence>
<dbReference type="NCBIfam" id="TIGR00231">
    <property type="entry name" value="small_GTP"/>
    <property type="match status" value="1"/>
</dbReference>
<dbReference type="InterPro" id="IPR001806">
    <property type="entry name" value="Small_GTPase"/>
</dbReference>
<dbReference type="FunFam" id="3.40.50.300:FF:000808">
    <property type="entry name" value="Small GTP-binding protein, putative"/>
    <property type="match status" value="1"/>
</dbReference>
<dbReference type="SMART" id="SM00176">
    <property type="entry name" value="RAN"/>
    <property type="match status" value="1"/>
</dbReference>
<keyword evidence="1" id="KW-0547">Nucleotide-binding</keyword>
<dbReference type="SMART" id="SM00175">
    <property type="entry name" value="RAB"/>
    <property type="match status" value="1"/>
</dbReference>
<reference evidence="2" key="1">
    <citation type="submission" date="2021-09" db="EMBL/GenBank/DDBJ databases">
        <authorList>
            <consortium name="AG Swart"/>
            <person name="Singh M."/>
            <person name="Singh A."/>
            <person name="Seah K."/>
            <person name="Emmerich C."/>
        </authorList>
    </citation>
    <scope>NUCLEOTIDE SEQUENCE</scope>
    <source>
        <strain evidence="2">ATCC30299</strain>
    </source>
</reference>
<dbReference type="PROSITE" id="PS51419">
    <property type="entry name" value="RAB"/>
    <property type="match status" value="1"/>
</dbReference>
<dbReference type="Proteomes" id="UP001162131">
    <property type="component" value="Unassembled WGS sequence"/>
</dbReference>
<dbReference type="Gene3D" id="3.40.50.300">
    <property type="entry name" value="P-loop containing nucleotide triphosphate hydrolases"/>
    <property type="match status" value="1"/>
</dbReference>
<sequence>MQGGQTQIKVVLLGDSGVGKSSLVLRFVADNFKTDRDATIGASYMGKNLQFNDKTIKFNIWDTAGQERYHSLAKMYYRDANAAIITYDITKRESFEGLQRWHRELQEFGPKDIVVTIAGNKEDLVETEAVPPEEAKDFANSIGAIYRKTSAKTNYGVEQLFRDIAAKICPDLNSPQSAPKRNTIALDKKVNQTQAAKEKKCC</sequence>
<proteinExistence type="predicted"/>
<name>A0AAU9JLD1_9CILI</name>
<dbReference type="PRINTS" id="PR00449">
    <property type="entry name" value="RASTRNSFRMNG"/>
</dbReference>
<dbReference type="EMBL" id="CAJZBQ010000040">
    <property type="protein sequence ID" value="CAG9326445.1"/>
    <property type="molecule type" value="Genomic_DNA"/>
</dbReference>
<dbReference type="SMART" id="SM00173">
    <property type="entry name" value="RAS"/>
    <property type="match status" value="1"/>
</dbReference>
<protein>
    <submittedName>
        <fullName evidence="2">Uncharacterized protein</fullName>
    </submittedName>
</protein>
<dbReference type="GO" id="GO:0005525">
    <property type="term" value="F:GTP binding"/>
    <property type="evidence" value="ECO:0007669"/>
    <property type="project" value="InterPro"/>
</dbReference>
<dbReference type="CDD" id="cd01860">
    <property type="entry name" value="Rab5_related"/>
    <property type="match status" value="1"/>
</dbReference>
<organism evidence="2 3">
    <name type="scientific">Blepharisma stoltei</name>
    <dbReference type="NCBI Taxonomy" id="1481888"/>
    <lineage>
        <taxon>Eukaryota</taxon>
        <taxon>Sar</taxon>
        <taxon>Alveolata</taxon>
        <taxon>Ciliophora</taxon>
        <taxon>Postciliodesmatophora</taxon>
        <taxon>Heterotrichea</taxon>
        <taxon>Heterotrichida</taxon>
        <taxon>Blepharismidae</taxon>
        <taxon>Blepharisma</taxon>
    </lineage>
</organism>
<comment type="caution">
    <text evidence="2">The sequence shown here is derived from an EMBL/GenBank/DDBJ whole genome shotgun (WGS) entry which is preliminary data.</text>
</comment>
<dbReference type="AlphaFoldDB" id="A0AAU9JLD1"/>
<dbReference type="SMART" id="SM00174">
    <property type="entry name" value="RHO"/>
    <property type="match status" value="1"/>
</dbReference>
<dbReference type="PROSITE" id="PS51420">
    <property type="entry name" value="RHO"/>
    <property type="match status" value="1"/>
</dbReference>
<accession>A0AAU9JLD1</accession>